<dbReference type="EMBL" id="VUNQ01000006">
    <property type="protein sequence ID" value="MSU00723.1"/>
    <property type="molecule type" value="Genomic_DNA"/>
</dbReference>
<feature type="compositionally biased region" description="Basic and acidic residues" evidence="1">
    <location>
        <begin position="126"/>
        <end position="189"/>
    </location>
</feature>
<evidence type="ECO:0000313" key="3">
    <source>
        <dbReference type="EMBL" id="MSU00723.1"/>
    </source>
</evidence>
<sequence length="322" mass="37461">MKKNIIKKLILFFILITLIIPLTGCFSDKAEGVSSNEDLEIDYFIENKKDEESLKATSLLAQMREKLSSKNEDEIEIAIEEEDVVQQDKKELSFWEKLRLKNSEKSKDEELRFVLKDKEEGKDNVEIKPAEDKKKDNFFEQKLREKESKKEEEKEKEKEEKKKEKDNSRNENKGETEKEKEPEKQKPKENTVTLTIRCDTAVNKDMHKDPKFKGIVPESGVILSTTTFKIKDGDTVLNVLEVARDKYKIQMAYRGNKESAYIEGINNLYEFDGGQWSGWMYCVNGWYPNYGAGVYVLQSGDVIEWNYTCDLGKDLGQEWLGN</sequence>
<name>A0A6N7XTI7_9FIRM</name>
<comment type="caution">
    <text evidence="3">The sequence shown here is derived from an EMBL/GenBank/DDBJ whole genome shotgun (WGS) entry which is preliminary data.</text>
</comment>
<evidence type="ECO:0000259" key="2">
    <source>
        <dbReference type="Pfam" id="PF14478"/>
    </source>
</evidence>
<dbReference type="Proteomes" id="UP000469523">
    <property type="component" value="Unassembled WGS sequence"/>
</dbReference>
<gene>
    <name evidence="3" type="ORF">FYJ83_04475</name>
</gene>
<dbReference type="AlphaFoldDB" id="A0A6N7XTI7"/>
<proteinExistence type="predicted"/>
<feature type="region of interest" description="Disordered" evidence="1">
    <location>
        <begin position="126"/>
        <end position="192"/>
    </location>
</feature>
<evidence type="ECO:0000256" key="1">
    <source>
        <dbReference type="SAM" id="MobiDB-lite"/>
    </source>
</evidence>
<accession>A0A6N7XTI7</accession>
<protein>
    <submittedName>
        <fullName evidence="3">DUF4430 domain-containing protein</fullName>
    </submittedName>
</protein>
<dbReference type="Pfam" id="PF14478">
    <property type="entry name" value="DUF4430"/>
    <property type="match status" value="1"/>
</dbReference>
<evidence type="ECO:0000313" key="4">
    <source>
        <dbReference type="Proteomes" id="UP000469523"/>
    </source>
</evidence>
<reference evidence="3 4" key="1">
    <citation type="submission" date="2019-09" db="EMBL/GenBank/DDBJ databases">
        <title>In-depth cultivation of the pig gut microbiome towards novel bacterial diversity and tailored functional studies.</title>
        <authorList>
            <person name="Wylensek D."/>
            <person name="Hitch T.C.A."/>
            <person name="Clavel T."/>
        </authorList>
    </citation>
    <scope>NUCLEOTIDE SEQUENCE [LARGE SCALE GENOMIC DNA]</scope>
    <source>
        <strain evidence="3 4">WCA3-693-APC-4?</strain>
    </source>
</reference>
<dbReference type="Gene3D" id="2.170.130.30">
    <property type="match status" value="1"/>
</dbReference>
<organism evidence="3 4">
    <name type="scientific">Tissierella pigra</name>
    <dbReference type="NCBI Taxonomy" id="2607614"/>
    <lineage>
        <taxon>Bacteria</taxon>
        <taxon>Bacillati</taxon>
        <taxon>Bacillota</taxon>
        <taxon>Tissierellia</taxon>
        <taxon>Tissierellales</taxon>
        <taxon>Tissierellaceae</taxon>
        <taxon>Tissierella</taxon>
    </lineage>
</organism>
<keyword evidence="4" id="KW-1185">Reference proteome</keyword>
<feature type="domain" description="Transcobalamin-like C-terminal" evidence="2">
    <location>
        <begin position="233"/>
        <end position="308"/>
    </location>
</feature>
<dbReference type="InterPro" id="IPR027954">
    <property type="entry name" value="Transcobalamin-like_C"/>
</dbReference>
<dbReference type="RefSeq" id="WP_154439148.1">
    <property type="nucleotide sequence ID" value="NZ_JAHLPJ010000001.1"/>
</dbReference>